<dbReference type="Proteomes" id="UP000682416">
    <property type="component" value="Chromosome"/>
</dbReference>
<keyword evidence="3" id="KW-1185">Reference proteome</keyword>
<dbReference type="KEGG" id="nec:KGD82_02565"/>
<keyword evidence="1" id="KW-0812">Transmembrane</keyword>
<feature type="transmembrane region" description="Helical" evidence="1">
    <location>
        <begin position="66"/>
        <end position="89"/>
    </location>
</feature>
<keyword evidence="1" id="KW-0472">Membrane</keyword>
<proteinExistence type="predicted"/>
<sequence length="91" mass="9718">MGGAVAALLVAVSTLVVQVLGVALGLWFFVLFANVPGIVLGVMALTKVPDTDAVERYIRYTWTCTFAYTAFSVVFLLPVMVIASMLLYLGA</sequence>
<reference evidence="2" key="1">
    <citation type="submission" date="2021-05" db="EMBL/GenBank/DDBJ databases">
        <authorList>
            <person name="Kaiqin L."/>
            <person name="Jian G."/>
        </authorList>
    </citation>
    <scope>NUCLEOTIDE SEQUENCE</scope>
    <source>
        <strain evidence="2">HDS5</strain>
    </source>
</reference>
<gene>
    <name evidence="2" type="ORF">KGD82_02565</name>
</gene>
<feature type="transmembrane region" description="Helical" evidence="1">
    <location>
        <begin position="24"/>
        <end position="45"/>
    </location>
</feature>
<dbReference type="EMBL" id="CP074402">
    <property type="protein sequence ID" value="QVJ03136.1"/>
    <property type="molecule type" value="Genomic_DNA"/>
</dbReference>
<dbReference type="RefSeq" id="WP_378737753.1">
    <property type="nucleotide sequence ID" value="NZ_CBDRIY010000020.1"/>
</dbReference>
<accession>A0A975LDE4</accession>
<evidence type="ECO:0000313" key="3">
    <source>
        <dbReference type="Proteomes" id="UP000682416"/>
    </source>
</evidence>
<protein>
    <submittedName>
        <fullName evidence="2">Uncharacterized protein</fullName>
    </submittedName>
</protein>
<keyword evidence="1" id="KW-1133">Transmembrane helix</keyword>
<dbReference type="AlphaFoldDB" id="A0A975LDE4"/>
<name>A0A975LDE4_9ACTN</name>
<evidence type="ECO:0000313" key="2">
    <source>
        <dbReference type="EMBL" id="QVJ03136.1"/>
    </source>
</evidence>
<evidence type="ECO:0000256" key="1">
    <source>
        <dbReference type="SAM" id="Phobius"/>
    </source>
</evidence>
<organism evidence="2 3">
    <name type="scientific">Nocardiopsis eucommiae</name>
    <dbReference type="NCBI Taxonomy" id="2831970"/>
    <lineage>
        <taxon>Bacteria</taxon>
        <taxon>Bacillati</taxon>
        <taxon>Actinomycetota</taxon>
        <taxon>Actinomycetes</taxon>
        <taxon>Streptosporangiales</taxon>
        <taxon>Nocardiopsidaceae</taxon>
        <taxon>Nocardiopsis</taxon>
    </lineage>
</organism>